<evidence type="ECO:0000256" key="7">
    <source>
        <dbReference type="ARBA" id="ARBA00022490"/>
    </source>
</evidence>
<gene>
    <name evidence="12" type="ORF">FHETE_2583</name>
</gene>
<evidence type="ECO:0000256" key="10">
    <source>
        <dbReference type="ARBA" id="ARBA00049406"/>
    </source>
</evidence>
<dbReference type="GO" id="GO:0006094">
    <property type="term" value="P:gluconeogenesis"/>
    <property type="evidence" value="ECO:0007669"/>
    <property type="project" value="UniProtKB-KW"/>
</dbReference>
<evidence type="ECO:0000313" key="13">
    <source>
        <dbReference type="Proteomes" id="UP000567885"/>
    </source>
</evidence>
<proteinExistence type="inferred from homology"/>
<dbReference type="Proteomes" id="UP000567885">
    <property type="component" value="Unassembled WGS sequence"/>
</dbReference>
<evidence type="ECO:0000256" key="2">
    <source>
        <dbReference type="ARBA" id="ARBA00004496"/>
    </source>
</evidence>
<evidence type="ECO:0000256" key="1">
    <source>
        <dbReference type="ARBA" id="ARBA00001933"/>
    </source>
</evidence>
<dbReference type="InterPro" id="IPR001926">
    <property type="entry name" value="TrpB-like_PALP"/>
</dbReference>
<evidence type="ECO:0000256" key="4">
    <source>
        <dbReference type="ARBA" id="ARBA00010869"/>
    </source>
</evidence>
<dbReference type="EMBL" id="JAAGWQ010000041">
    <property type="protein sequence ID" value="KAF5675272.1"/>
    <property type="molecule type" value="Genomic_DNA"/>
</dbReference>
<sequence>MGSLSYDAKLPWIKTPCLLNPQLSRVVGCNVYLKLENLQPSGSFKSRGIGNLMTQAAAAATSPVHFYCSSGGNAGLACATSALSLGLKATIVIPTIISEFMKGKLLDLGVEVHQKGRNWAECDKYMREELLANDPAGVYVPPFDHPRIWDGAATMVDEMRDQVDEPIDAIVCNVGGGGLVNGIMQGVESHPWLATKPAVLAVETIGADSLNASVLAKEHVTLPEMTSIATSLGATRVSEQTWKWSQHPSGTMKSLVVSDADAAISAVRFADDGRQLVEVACGATLAIAYRGDLKRILGEGLSEEEWSKKNVVIVVCGGSNVSLGILNEYREKYQGESSIKL</sequence>
<keyword evidence="7" id="KW-0963">Cytoplasm</keyword>
<keyword evidence="8" id="KW-0663">Pyridoxal phosphate</keyword>
<dbReference type="FunFam" id="3.40.50.1100:FF:000040">
    <property type="entry name" value="L-serine dehydratase, putative"/>
    <property type="match status" value="1"/>
</dbReference>
<dbReference type="InterPro" id="IPR050147">
    <property type="entry name" value="Ser/Thr_Dehydratase"/>
</dbReference>
<comment type="similarity">
    <text evidence="4">Belongs to the serine/threonine dehydratase family.</text>
</comment>
<dbReference type="GO" id="GO:0006565">
    <property type="term" value="P:L-serine catabolic process"/>
    <property type="evidence" value="ECO:0007669"/>
    <property type="project" value="TreeGrafter"/>
</dbReference>
<evidence type="ECO:0000256" key="5">
    <source>
        <dbReference type="ARBA" id="ARBA00012093"/>
    </source>
</evidence>
<name>A0A8H5WTU2_FUSHE</name>
<evidence type="ECO:0000256" key="9">
    <source>
        <dbReference type="ARBA" id="ARBA00023239"/>
    </source>
</evidence>
<comment type="catalytic activity">
    <reaction evidence="10">
        <text>L-serine = pyruvate + NH4(+)</text>
        <dbReference type="Rhea" id="RHEA:19169"/>
        <dbReference type="ChEBI" id="CHEBI:15361"/>
        <dbReference type="ChEBI" id="CHEBI:28938"/>
        <dbReference type="ChEBI" id="CHEBI:33384"/>
        <dbReference type="EC" id="4.3.1.17"/>
    </reaction>
</comment>
<keyword evidence="9" id="KW-0456">Lyase</keyword>
<evidence type="ECO:0000256" key="8">
    <source>
        <dbReference type="ARBA" id="ARBA00022898"/>
    </source>
</evidence>
<evidence type="ECO:0000256" key="6">
    <source>
        <dbReference type="ARBA" id="ARBA00022432"/>
    </source>
</evidence>
<keyword evidence="13" id="KW-1185">Reference proteome</keyword>
<dbReference type="InterPro" id="IPR000634">
    <property type="entry name" value="Ser/Thr_deHydtase_PyrdxlP-BS"/>
</dbReference>
<dbReference type="GO" id="GO:0009097">
    <property type="term" value="P:isoleucine biosynthetic process"/>
    <property type="evidence" value="ECO:0007669"/>
    <property type="project" value="TreeGrafter"/>
</dbReference>
<dbReference type="GO" id="GO:0005737">
    <property type="term" value="C:cytoplasm"/>
    <property type="evidence" value="ECO:0007669"/>
    <property type="project" value="UniProtKB-SubCell"/>
</dbReference>
<evidence type="ECO:0000259" key="11">
    <source>
        <dbReference type="Pfam" id="PF00291"/>
    </source>
</evidence>
<feature type="domain" description="Tryptophan synthase beta chain-like PALP" evidence="11">
    <location>
        <begin position="13"/>
        <end position="317"/>
    </location>
</feature>
<dbReference type="InterPro" id="IPR036052">
    <property type="entry name" value="TrpB-like_PALP_sf"/>
</dbReference>
<dbReference type="PROSITE" id="PS00165">
    <property type="entry name" value="DEHYDRATASE_SER_THR"/>
    <property type="match status" value="1"/>
</dbReference>
<accession>A0A8H5WTU2</accession>
<comment type="pathway">
    <text evidence="3">Carbohydrate biosynthesis; gluconeogenesis.</text>
</comment>
<dbReference type="SUPFAM" id="SSF53686">
    <property type="entry name" value="Tryptophan synthase beta subunit-like PLP-dependent enzymes"/>
    <property type="match status" value="1"/>
</dbReference>
<dbReference type="CDD" id="cd06448">
    <property type="entry name" value="L-Ser-dehyd"/>
    <property type="match status" value="1"/>
</dbReference>
<comment type="caution">
    <text evidence="12">The sequence shown here is derived from an EMBL/GenBank/DDBJ whole genome shotgun (WGS) entry which is preliminary data.</text>
</comment>
<dbReference type="AlphaFoldDB" id="A0A8H5WTU2"/>
<dbReference type="Gene3D" id="3.40.50.1100">
    <property type="match status" value="2"/>
</dbReference>
<reference evidence="12 13" key="1">
    <citation type="submission" date="2020-05" db="EMBL/GenBank/DDBJ databases">
        <title>Identification and distribution of gene clusters putatively required for synthesis of sphingolipid metabolism inhibitors in phylogenetically diverse species of the filamentous fungus Fusarium.</title>
        <authorList>
            <person name="Kim H.-S."/>
            <person name="Busman M."/>
            <person name="Brown D.W."/>
            <person name="Divon H."/>
            <person name="Uhlig S."/>
            <person name="Proctor R.H."/>
        </authorList>
    </citation>
    <scope>NUCLEOTIDE SEQUENCE [LARGE SCALE GENOMIC DNA]</scope>
    <source>
        <strain evidence="12 13">NRRL 20693</strain>
    </source>
</reference>
<evidence type="ECO:0000313" key="12">
    <source>
        <dbReference type="EMBL" id="KAF5675272.1"/>
    </source>
</evidence>
<dbReference type="GO" id="GO:0006567">
    <property type="term" value="P:L-threonine catabolic process"/>
    <property type="evidence" value="ECO:0007669"/>
    <property type="project" value="TreeGrafter"/>
</dbReference>
<dbReference type="PANTHER" id="PTHR48078:SF2">
    <property type="entry name" value="CATABOLIC L-SERINE_THREONINE DEHYDRATASE"/>
    <property type="match status" value="1"/>
</dbReference>
<comment type="cofactor">
    <cofactor evidence="1">
        <name>pyridoxal 5'-phosphate</name>
        <dbReference type="ChEBI" id="CHEBI:597326"/>
    </cofactor>
</comment>
<dbReference type="Pfam" id="PF00291">
    <property type="entry name" value="PALP"/>
    <property type="match status" value="1"/>
</dbReference>
<dbReference type="GO" id="GO:0004794">
    <property type="term" value="F:threonine deaminase activity"/>
    <property type="evidence" value="ECO:0007669"/>
    <property type="project" value="TreeGrafter"/>
</dbReference>
<comment type="subcellular location">
    <subcellularLocation>
        <location evidence="2">Cytoplasm</location>
    </subcellularLocation>
</comment>
<evidence type="ECO:0000256" key="3">
    <source>
        <dbReference type="ARBA" id="ARBA00004742"/>
    </source>
</evidence>
<dbReference type="PANTHER" id="PTHR48078">
    <property type="entry name" value="THREONINE DEHYDRATASE, MITOCHONDRIAL-RELATED"/>
    <property type="match status" value="1"/>
</dbReference>
<keyword evidence="6" id="KW-0312">Gluconeogenesis</keyword>
<dbReference type="GO" id="GO:0003941">
    <property type="term" value="F:L-serine ammonia-lyase activity"/>
    <property type="evidence" value="ECO:0007669"/>
    <property type="project" value="UniProtKB-EC"/>
</dbReference>
<dbReference type="GO" id="GO:0030170">
    <property type="term" value="F:pyridoxal phosphate binding"/>
    <property type="evidence" value="ECO:0007669"/>
    <property type="project" value="InterPro"/>
</dbReference>
<organism evidence="12 13">
    <name type="scientific">Fusarium heterosporum</name>
    <dbReference type="NCBI Taxonomy" id="42747"/>
    <lineage>
        <taxon>Eukaryota</taxon>
        <taxon>Fungi</taxon>
        <taxon>Dikarya</taxon>
        <taxon>Ascomycota</taxon>
        <taxon>Pezizomycotina</taxon>
        <taxon>Sordariomycetes</taxon>
        <taxon>Hypocreomycetidae</taxon>
        <taxon>Hypocreales</taxon>
        <taxon>Nectriaceae</taxon>
        <taxon>Fusarium</taxon>
        <taxon>Fusarium heterosporum species complex</taxon>
    </lineage>
</organism>
<protein>
    <recommendedName>
        <fullName evidence="5">L-serine ammonia-lyase</fullName>
        <ecNumber evidence="5">4.3.1.17</ecNumber>
    </recommendedName>
</protein>
<dbReference type="EC" id="4.3.1.17" evidence="5"/>
<dbReference type="OrthoDB" id="7773036at2759"/>